<sequence>MKQIVKKLQEKTYREGEIKLDKAAYRINNHGDKKADKK</sequence>
<gene>
    <name evidence="1" type="ORF">BTN85_1254</name>
</gene>
<comment type="caution">
    <text evidence="1">The sequence shown here is derived from an EMBL/GenBank/DDBJ whole genome shotgun (WGS) entry which is preliminary data.</text>
</comment>
<keyword evidence="2" id="KW-1185">Reference proteome</keyword>
<dbReference type="EMBL" id="MSDW01000001">
    <property type="protein sequence ID" value="OKY78755.1"/>
    <property type="molecule type" value="Genomic_DNA"/>
</dbReference>
<dbReference type="AlphaFoldDB" id="A0A1Q6DWK6"/>
<reference evidence="1" key="1">
    <citation type="submission" date="2016-12" db="EMBL/GenBank/DDBJ databases">
        <title>Discovery of methanogenic haloarchaea.</title>
        <authorList>
            <person name="Sorokin D.Y."/>
            <person name="Makarova K.S."/>
            <person name="Abbas B."/>
            <person name="Ferrer M."/>
            <person name="Golyshin P.N."/>
        </authorList>
    </citation>
    <scope>NUCLEOTIDE SEQUENCE [LARGE SCALE GENOMIC DNA]</scope>
    <source>
        <strain evidence="1">HMET1</strain>
    </source>
</reference>
<dbReference type="Proteomes" id="UP000185744">
    <property type="component" value="Unassembled WGS sequence"/>
</dbReference>
<protein>
    <submittedName>
        <fullName evidence="1">Uncharacterized protein</fullName>
    </submittedName>
</protein>
<evidence type="ECO:0000313" key="2">
    <source>
        <dbReference type="Proteomes" id="UP000185744"/>
    </source>
</evidence>
<dbReference type="InParanoid" id="A0A1Q6DWK6"/>
<proteinExistence type="predicted"/>
<evidence type="ECO:0000313" key="1">
    <source>
        <dbReference type="EMBL" id="OKY78755.1"/>
    </source>
</evidence>
<organism evidence="1 2">
    <name type="scientific">Methanohalarchaeum thermophilum</name>
    <dbReference type="NCBI Taxonomy" id="1903181"/>
    <lineage>
        <taxon>Archaea</taxon>
        <taxon>Methanobacteriati</taxon>
        <taxon>Methanobacteriota</taxon>
        <taxon>Methanonatronarchaeia</taxon>
        <taxon>Methanonatronarchaeales</taxon>
        <taxon>Methanonatronarchaeaceae</taxon>
        <taxon>Candidatus Methanohalarchaeum</taxon>
    </lineage>
</organism>
<accession>A0A1Q6DWK6</accession>
<name>A0A1Q6DWK6_METT1</name>